<dbReference type="InterPro" id="IPR036047">
    <property type="entry name" value="F-box-like_dom_sf"/>
</dbReference>
<dbReference type="InterPro" id="IPR001810">
    <property type="entry name" value="F-box_dom"/>
</dbReference>
<dbReference type="Pfam" id="PF12937">
    <property type="entry name" value="F-box-like"/>
    <property type="match status" value="1"/>
</dbReference>
<dbReference type="PANTHER" id="PTHR19872">
    <property type="entry name" value="UBIQUITIN LIGASE SPECIFICITY FACTOR/HREP PROTEIN"/>
    <property type="match status" value="1"/>
</dbReference>
<feature type="repeat" description="WD" evidence="3">
    <location>
        <begin position="438"/>
        <end position="460"/>
    </location>
</feature>
<comment type="caution">
    <text evidence="5">The sequence shown here is derived from an EMBL/GenBank/DDBJ whole genome shotgun (WGS) entry which is preliminary data.</text>
</comment>
<reference evidence="5 6" key="1">
    <citation type="journal article" date="2023" name="BMC Biol.">
        <title>The compact genome of the sponge Oopsacas minuta (Hexactinellida) is lacking key metazoan core genes.</title>
        <authorList>
            <person name="Santini S."/>
            <person name="Schenkelaars Q."/>
            <person name="Jourda C."/>
            <person name="Duchesne M."/>
            <person name="Belahbib H."/>
            <person name="Rocher C."/>
            <person name="Selva M."/>
            <person name="Riesgo A."/>
            <person name="Vervoort M."/>
            <person name="Leys S.P."/>
            <person name="Kodjabachian L."/>
            <person name="Le Bivic A."/>
            <person name="Borchiellini C."/>
            <person name="Claverie J.M."/>
            <person name="Renard E."/>
        </authorList>
    </citation>
    <scope>NUCLEOTIDE SEQUENCE [LARGE SCALE GENOMIC DNA]</scope>
    <source>
        <strain evidence="5">SPO-2</strain>
    </source>
</reference>
<evidence type="ECO:0000259" key="4">
    <source>
        <dbReference type="Pfam" id="PF12937"/>
    </source>
</evidence>
<dbReference type="InterPro" id="IPR019775">
    <property type="entry name" value="WD40_repeat_CS"/>
</dbReference>
<evidence type="ECO:0000256" key="1">
    <source>
        <dbReference type="ARBA" id="ARBA00022574"/>
    </source>
</evidence>
<feature type="repeat" description="WD" evidence="3">
    <location>
        <begin position="461"/>
        <end position="500"/>
    </location>
</feature>
<dbReference type="PROSITE" id="PS50082">
    <property type="entry name" value="WD_REPEATS_2"/>
    <property type="match status" value="3"/>
</dbReference>
<keyword evidence="6" id="KW-1185">Reference proteome</keyword>
<dbReference type="SUPFAM" id="SSF81383">
    <property type="entry name" value="F-box domain"/>
    <property type="match status" value="1"/>
</dbReference>
<gene>
    <name evidence="5" type="ORF">LOD99_244</name>
</gene>
<keyword evidence="1 3" id="KW-0853">WD repeat</keyword>
<sequence length="677" mass="76884">MSSSPFSLSITNSTYSKCRSPDLCGSCPHCQARHWLSLTRDWLTSSQRRAQLDFSCWLAVKLPQSVLDRLLNILPQPSPKEGLAALFTFTRTPPVQKPRSKWSRANKQQQQELRPIEELIRGWLEEAAAPVLLYYSLCILRELGAEQVLAFVRTARDSGLGLLNNKPHVKRLYTPQLLPVDNTACRPRYHSQPADKHYSHLTEQITDAEIHHHTHEGTFNLFRSSELMLEEDPLPPLDPLLSHLSSCDLIRHLPVHISKFILHLLPPYALVCCMLVSRHWNQLAREVNLEKQLRNRIEHSIKAHQGISAKVCNPRYASLVSVEELDETIGKSPFLLMRRLKRSRFGRSECLQGGSTRVEERNIFCGSYSLTSFVLPLGMLGSICSYDNNIVAVGGNEGKVHLLDNRGKLLYTFTAHAAVVKSILLATVPSGSHIDHVLVTGSFDLTIRLWSLRTRRYMRIFIGHMKSVICLDLKEGQLLSGSCDKSARLWDVYTGNCIHIFHHSSIVTSVRVSHEKYVTGCEDGVVFTWDHRTCRILRRLEEHTDVITCLSLDSMFLMSSGRDGEVKQWLASSPSCRSVRSYSHPVPVTCHHFMYLRLITTATDGKIRVWNMIDGSCLKIIIGSANLEPIHSLSILNNKMLVCSKHTVSSFQFEEEKWDYQTEFAGQGYLIKQKLTK</sequence>
<dbReference type="PROSITE" id="PS00678">
    <property type="entry name" value="WD_REPEATS_1"/>
    <property type="match status" value="1"/>
</dbReference>
<feature type="domain" description="F-box" evidence="4">
    <location>
        <begin position="250"/>
        <end position="286"/>
    </location>
</feature>
<dbReference type="Pfam" id="PF00400">
    <property type="entry name" value="WD40"/>
    <property type="match status" value="4"/>
</dbReference>
<evidence type="ECO:0000313" key="6">
    <source>
        <dbReference type="Proteomes" id="UP001165289"/>
    </source>
</evidence>
<accession>A0AAV7K8N5</accession>
<dbReference type="AlphaFoldDB" id="A0AAV7K8N5"/>
<dbReference type="InterPro" id="IPR036322">
    <property type="entry name" value="WD40_repeat_dom_sf"/>
</dbReference>
<evidence type="ECO:0000313" key="5">
    <source>
        <dbReference type="EMBL" id="KAI6657498.1"/>
    </source>
</evidence>
<protein>
    <submittedName>
        <fullName evidence="5">CMT1A duplicated region transcript 1 protein isoform X3</fullName>
    </submittedName>
</protein>
<dbReference type="InterPro" id="IPR015943">
    <property type="entry name" value="WD40/YVTN_repeat-like_dom_sf"/>
</dbReference>
<dbReference type="SMART" id="SM00320">
    <property type="entry name" value="WD40"/>
    <property type="match status" value="6"/>
</dbReference>
<dbReference type="PANTHER" id="PTHR19872:SF7">
    <property type="entry name" value="F-BOX AND WD REPEAT DOMAIN CONTAINING PROTEIN 10B-RELATED"/>
    <property type="match status" value="1"/>
</dbReference>
<dbReference type="Gene3D" id="1.20.1280.50">
    <property type="match status" value="1"/>
</dbReference>
<name>A0AAV7K8N5_9METZ</name>
<feature type="repeat" description="WD" evidence="3">
    <location>
        <begin position="540"/>
        <end position="569"/>
    </location>
</feature>
<proteinExistence type="predicted"/>
<organism evidence="5 6">
    <name type="scientific">Oopsacas minuta</name>
    <dbReference type="NCBI Taxonomy" id="111878"/>
    <lineage>
        <taxon>Eukaryota</taxon>
        <taxon>Metazoa</taxon>
        <taxon>Porifera</taxon>
        <taxon>Hexactinellida</taxon>
        <taxon>Hexasterophora</taxon>
        <taxon>Lyssacinosida</taxon>
        <taxon>Leucopsacidae</taxon>
        <taxon>Oopsacas</taxon>
    </lineage>
</organism>
<dbReference type="SUPFAM" id="SSF50978">
    <property type="entry name" value="WD40 repeat-like"/>
    <property type="match status" value="1"/>
</dbReference>
<evidence type="ECO:0000256" key="2">
    <source>
        <dbReference type="ARBA" id="ARBA00022737"/>
    </source>
</evidence>
<dbReference type="InterPro" id="IPR020472">
    <property type="entry name" value="WD40_PAC1"/>
</dbReference>
<dbReference type="InterPro" id="IPR001680">
    <property type="entry name" value="WD40_rpt"/>
</dbReference>
<evidence type="ECO:0000256" key="3">
    <source>
        <dbReference type="PROSITE-ProRule" id="PRU00221"/>
    </source>
</evidence>
<dbReference type="Gene3D" id="2.130.10.10">
    <property type="entry name" value="YVTN repeat-like/Quinoprotein amine dehydrogenase"/>
    <property type="match status" value="1"/>
</dbReference>
<dbReference type="Proteomes" id="UP001165289">
    <property type="component" value="Unassembled WGS sequence"/>
</dbReference>
<dbReference type="InterPro" id="IPR051075">
    <property type="entry name" value="SCF_subunit_WD-repeat"/>
</dbReference>
<keyword evidence="2" id="KW-0677">Repeat</keyword>
<dbReference type="CDD" id="cd00200">
    <property type="entry name" value="WD40"/>
    <property type="match status" value="1"/>
</dbReference>
<dbReference type="EMBL" id="JAKMXF010000111">
    <property type="protein sequence ID" value="KAI6657498.1"/>
    <property type="molecule type" value="Genomic_DNA"/>
</dbReference>
<dbReference type="PRINTS" id="PR00320">
    <property type="entry name" value="GPROTEINBRPT"/>
</dbReference>